<dbReference type="InterPro" id="IPR041698">
    <property type="entry name" value="Methyltransf_25"/>
</dbReference>
<dbReference type="Gene3D" id="3.40.50.150">
    <property type="entry name" value="Vaccinia Virus protein VP39"/>
    <property type="match status" value="1"/>
</dbReference>
<keyword evidence="2" id="KW-0808">Transferase</keyword>
<evidence type="ECO:0000259" key="4">
    <source>
        <dbReference type="Pfam" id="PF13649"/>
    </source>
</evidence>
<gene>
    <name evidence="5" type="ORF">FHR36_001529</name>
</gene>
<keyword evidence="3" id="KW-0949">S-adenosyl-L-methionine</keyword>
<dbReference type="Proteomes" id="UP001206483">
    <property type="component" value="Unassembled WGS sequence"/>
</dbReference>
<dbReference type="InterPro" id="IPR029063">
    <property type="entry name" value="SAM-dependent_MTases_sf"/>
</dbReference>
<dbReference type="PANTHER" id="PTHR43464">
    <property type="entry name" value="METHYLTRANSFERASE"/>
    <property type="match status" value="1"/>
</dbReference>
<organism evidence="5 6">
    <name type="scientific">Kitasatospora paracochleata</name>
    <dbReference type="NCBI Taxonomy" id="58354"/>
    <lineage>
        <taxon>Bacteria</taxon>
        <taxon>Bacillati</taxon>
        <taxon>Actinomycetota</taxon>
        <taxon>Actinomycetes</taxon>
        <taxon>Kitasatosporales</taxon>
        <taxon>Streptomycetaceae</taxon>
        <taxon>Kitasatospora</taxon>
    </lineage>
</organism>
<dbReference type="EMBL" id="JAMZDX010000002">
    <property type="protein sequence ID" value="MCP2308405.1"/>
    <property type="molecule type" value="Genomic_DNA"/>
</dbReference>
<evidence type="ECO:0000313" key="5">
    <source>
        <dbReference type="EMBL" id="MCP2308405.1"/>
    </source>
</evidence>
<comment type="caution">
    <text evidence="5">The sequence shown here is derived from an EMBL/GenBank/DDBJ whole genome shotgun (WGS) entry which is preliminary data.</text>
</comment>
<feature type="domain" description="Methyltransferase" evidence="4">
    <location>
        <begin position="66"/>
        <end position="156"/>
    </location>
</feature>
<dbReference type="RefSeq" id="WP_253795056.1">
    <property type="nucleotide sequence ID" value="NZ_BAAAUB010000030.1"/>
</dbReference>
<sequence length="292" mass="31629">MTDANTTTPAETAPGATAPDALRPEILAYYERGAEQDRLLSGRNRLEFWRTQDVLRRLLGETPLRILDVGGGAGIHAAWLAGDGHRVDLVDPVPLHVEQARQLPGVNAALGDARALAAADGSYDAVLLLGPLYHLTERADRLRALAEAARAVRPGGLVVAATINRWAGMHDLLRTAVYFEPNRRARTESAMETGVLAHSERDSMFTTAYFHRPEDVPAEFAEAGLASFGQYGLEGSAWLMPDMEEHLDDADRRAVVLDALRRTESVPSLLGVSGHLLTAGRLGPSASEKDER</sequence>
<evidence type="ECO:0000256" key="2">
    <source>
        <dbReference type="ARBA" id="ARBA00022679"/>
    </source>
</evidence>
<dbReference type="SUPFAM" id="SSF53335">
    <property type="entry name" value="S-adenosyl-L-methionine-dependent methyltransferases"/>
    <property type="match status" value="1"/>
</dbReference>
<evidence type="ECO:0000256" key="1">
    <source>
        <dbReference type="ARBA" id="ARBA00022603"/>
    </source>
</evidence>
<dbReference type="PANTHER" id="PTHR43464:SF19">
    <property type="entry name" value="UBIQUINONE BIOSYNTHESIS O-METHYLTRANSFERASE, MITOCHONDRIAL"/>
    <property type="match status" value="1"/>
</dbReference>
<accession>A0ABT1ITE9</accession>
<dbReference type="GO" id="GO:0032259">
    <property type="term" value="P:methylation"/>
    <property type="evidence" value="ECO:0007669"/>
    <property type="project" value="UniProtKB-KW"/>
</dbReference>
<keyword evidence="6" id="KW-1185">Reference proteome</keyword>
<reference evidence="5 6" key="1">
    <citation type="submission" date="2022-06" db="EMBL/GenBank/DDBJ databases">
        <title>Sequencing the genomes of 1000 actinobacteria strains.</title>
        <authorList>
            <person name="Klenk H.-P."/>
        </authorList>
    </citation>
    <scope>NUCLEOTIDE SEQUENCE [LARGE SCALE GENOMIC DNA]</scope>
    <source>
        <strain evidence="5 6">DSM 41656</strain>
    </source>
</reference>
<name>A0ABT1ITE9_9ACTN</name>
<evidence type="ECO:0000313" key="6">
    <source>
        <dbReference type="Proteomes" id="UP001206483"/>
    </source>
</evidence>
<evidence type="ECO:0000256" key="3">
    <source>
        <dbReference type="ARBA" id="ARBA00022691"/>
    </source>
</evidence>
<dbReference type="GO" id="GO:0008168">
    <property type="term" value="F:methyltransferase activity"/>
    <property type="evidence" value="ECO:0007669"/>
    <property type="project" value="UniProtKB-KW"/>
</dbReference>
<keyword evidence="1 5" id="KW-0489">Methyltransferase</keyword>
<proteinExistence type="predicted"/>
<dbReference type="Pfam" id="PF13649">
    <property type="entry name" value="Methyltransf_25"/>
    <property type="match status" value="1"/>
</dbReference>
<dbReference type="CDD" id="cd02440">
    <property type="entry name" value="AdoMet_MTases"/>
    <property type="match status" value="1"/>
</dbReference>
<protein>
    <submittedName>
        <fullName evidence="5">SAM-dependent methyltransferase</fullName>
    </submittedName>
</protein>